<feature type="signal peptide" evidence="3">
    <location>
        <begin position="1"/>
        <end position="27"/>
    </location>
</feature>
<feature type="region of interest" description="Disordered" evidence="1">
    <location>
        <begin position="356"/>
        <end position="397"/>
    </location>
</feature>
<feature type="transmembrane region" description="Helical" evidence="2">
    <location>
        <begin position="334"/>
        <end position="351"/>
    </location>
</feature>
<feature type="compositionally biased region" description="Basic and acidic residues" evidence="1">
    <location>
        <begin position="382"/>
        <end position="397"/>
    </location>
</feature>
<evidence type="ECO:0000256" key="3">
    <source>
        <dbReference type="SAM" id="SignalP"/>
    </source>
</evidence>
<feature type="compositionally biased region" description="Low complexity" evidence="1">
    <location>
        <begin position="367"/>
        <end position="381"/>
    </location>
</feature>
<dbReference type="AlphaFoldDB" id="A0AAN7ZZQ3"/>
<keyword evidence="3" id="KW-0732">Signal</keyword>
<feature type="compositionally biased region" description="Basic and acidic residues" evidence="1">
    <location>
        <begin position="320"/>
        <end position="330"/>
    </location>
</feature>
<keyword evidence="2" id="KW-1133">Transmembrane helix</keyword>
<dbReference type="Proteomes" id="UP001310594">
    <property type="component" value="Unassembled WGS sequence"/>
</dbReference>
<dbReference type="PANTHER" id="PTHR16861">
    <property type="entry name" value="GLYCOPROTEIN 38"/>
    <property type="match status" value="1"/>
</dbReference>
<accession>A0AAN7ZZQ3</accession>
<keyword evidence="2" id="KW-0812">Transmembrane</keyword>
<reference evidence="4" key="1">
    <citation type="submission" date="2023-08" db="EMBL/GenBank/DDBJ databases">
        <title>Black Yeasts Isolated from many extreme environments.</title>
        <authorList>
            <person name="Coleine C."/>
            <person name="Stajich J.E."/>
            <person name="Selbmann L."/>
        </authorList>
    </citation>
    <scope>NUCLEOTIDE SEQUENCE</scope>
    <source>
        <strain evidence="4">CCFEE 5810</strain>
    </source>
</reference>
<dbReference type="EMBL" id="JAVRQU010000022">
    <property type="protein sequence ID" value="KAK5691196.1"/>
    <property type="molecule type" value="Genomic_DNA"/>
</dbReference>
<sequence>MRLHQIPGPLLQLIASIILTQPILVQAKPRPAASNLAGFHFNDLFARYDCAGTYCGFSSQLCCTAGSTCYTDAAQQAQCGAGAATTAAVPESGGYWSVYTSVYTDAVLTTQVMSTYIQSVAAAATTGGCNYALSETPCGSICCASNQYCLVAGQCAAAAGGGSSGYYSSYATPAPTPTPTPGVIVGGGGVTGSAPILGTSSSLVLVTSTQTPTTTEPFMAPVQTGANITLTSQESQGGGLSGGAIAGIVIGVLVGLFLLGLLCFCCCLRGLWHGFAALFGGGKRKRRTVEVEEYERRSHHASGGGGGRTWYGASRPARTSRYEEKSKRDSKGNGLFGVGVGLASLWAILGLKRKRNEKKRHDDKSEYSYSSDYYTSASSASSDDRRTRDTRRSISRR</sequence>
<evidence type="ECO:0000313" key="5">
    <source>
        <dbReference type="Proteomes" id="UP001310594"/>
    </source>
</evidence>
<dbReference type="PANTHER" id="PTHR16861:SF10">
    <property type="entry name" value="MID2 DOMAIN-CONTAINING PROTEIN"/>
    <property type="match status" value="1"/>
</dbReference>
<name>A0AAN7ZZQ3_9PEZI</name>
<protein>
    <recommendedName>
        <fullName evidence="6">Mid2 domain-containing protein</fullName>
    </recommendedName>
</protein>
<gene>
    <name evidence="4" type="ORF">LTR97_011848</name>
</gene>
<evidence type="ECO:0008006" key="6">
    <source>
        <dbReference type="Google" id="ProtNLM"/>
    </source>
</evidence>
<organism evidence="4 5">
    <name type="scientific">Elasticomyces elasticus</name>
    <dbReference type="NCBI Taxonomy" id="574655"/>
    <lineage>
        <taxon>Eukaryota</taxon>
        <taxon>Fungi</taxon>
        <taxon>Dikarya</taxon>
        <taxon>Ascomycota</taxon>
        <taxon>Pezizomycotina</taxon>
        <taxon>Dothideomycetes</taxon>
        <taxon>Dothideomycetidae</taxon>
        <taxon>Mycosphaerellales</taxon>
        <taxon>Teratosphaeriaceae</taxon>
        <taxon>Elasticomyces</taxon>
    </lineage>
</organism>
<evidence type="ECO:0000313" key="4">
    <source>
        <dbReference type="EMBL" id="KAK5691196.1"/>
    </source>
</evidence>
<evidence type="ECO:0000256" key="2">
    <source>
        <dbReference type="SAM" id="Phobius"/>
    </source>
</evidence>
<feature type="chain" id="PRO_5042834499" description="Mid2 domain-containing protein" evidence="3">
    <location>
        <begin position="28"/>
        <end position="397"/>
    </location>
</feature>
<keyword evidence="2" id="KW-0472">Membrane</keyword>
<evidence type="ECO:0000256" key="1">
    <source>
        <dbReference type="SAM" id="MobiDB-lite"/>
    </source>
</evidence>
<proteinExistence type="predicted"/>
<comment type="caution">
    <text evidence="4">The sequence shown here is derived from an EMBL/GenBank/DDBJ whole genome shotgun (WGS) entry which is preliminary data.</text>
</comment>
<feature type="region of interest" description="Disordered" evidence="1">
    <location>
        <begin position="292"/>
        <end position="330"/>
    </location>
</feature>
<feature type="transmembrane region" description="Helical" evidence="2">
    <location>
        <begin position="244"/>
        <end position="272"/>
    </location>
</feature>